<dbReference type="Pfam" id="PF01947">
    <property type="entry name" value="Rv2949c-like"/>
    <property type="match status" value="1"/>
</dbReference>
<dbReference type="Gene3D" id="3.40.1410.10">
    <property type="entry name" value="Chorismate lyase-like"/>
    <property type="match status" value="1"/>
</dbReference>
<protein>
    <submittedName>
        <fullName evidence="1">Chorismate-pyruvate lyase</fullName>
        <ecNumber evidence="1">4.1.3.-</ecNumber>
    </submittedName>
</protein>
<reference evidence="1 2" key="1">
    <citation type="submission" date="2015-03" db="EMBL/GenBank/DDBJ databases">
        <authorList>
            <consortium name="Pathogen Informatics"/>
            <person name="Murphy D."/>
        </authorList>
    </citation>
    <scope>NUCLEOTIDE SEQUENCE [LARGE SCALE GENOMIC DNA]</scope>
    <source>
        <strain evidence="1 2">0268S</strain>
    </source>
</reference>
<sequence length="168" mass="18767">MTECFLSDQEIRKLNRDLRILIAANGTLTRVLNIVADDEVIVQIVKQRIHDVSPKLSEFEQLGQVGVGRVLQRYIILKGRNSEHLFVAAESLIAIDRLPAAIITRLTQTNDPLGEVMAASHIETFKEEAKVGSEICQVGSRSTGIRIPEREPLPAVIALFPEASRSWW</sequence>
<dbReference type="InterPro" id="IPR028978">
    <property type="entry name" value="Chorismate_lyase_/UTRA_dom_sf"/>
</dbReference>
<dbReference type="EMBL" id="COPH01000016">
    <property type="protein sequence ID" value="CLW30637.1"/>
    <property type="molecule type" value="Genomic_DNA"/>
</dbReference>
<comment type="caution">
    <text evidence="1">The sequence shown here is derived from an EMBL/GenBank/DDBJ whole genome shotgun (WGS) entry which is preliminary data.</text>
</comment>
<dbReference type="AlphaFoldDB" id="A0AB33T0D5"/>
<organism evidence="1 2">
    <name type="scientific">Mycobacterium tuberculosis</name>
    <dbReference type="NCBI Taxonomy" id="1773"/>
    <lineage>
        <taxon>Bacteria</taxon>
        <taxon>Bacillati</taxon>
        <taxon>Actinomycetota</taxon>
        <taxon>Actinomycetes</taxon>
        <taxon>Mycobacteriales</taxon>
        <taxon>Mycobacteriaceae</taxon>
        <taxon>Mycobacterium</taxon>
        <taxon>Mycobacterium tuberculosis complex</taxon>
    </lineage>
</organism>
<proteinExistence type="predicted"/>
<keyword evidence="1" id="KW-0456">Lyase</keyword>
<accession>A0AB33T0D5</accession>
<name>A0AB33T0D5_MYCTX</name>
<dbReference type="SUPFAM" id="SSF64288">
    <property type="entry name" value="Chorismate lyase-like"/>
    <property type="match status" value="1"/>
</dbReference>
<dbReference type="InterPro" id="IPR002800">
    <property type="entry name" value="Rv2949c-like"/>
</dbReference>
<dbReference type="EC" id="4.1.3.-" evidence="1"/>
<evidence type="ECO:0000313" key="2">
    <source>
        <dbReference type="Proteomes" id="UP000050139"/>
    </source>
</evidence>
<dbReference type="Proteomes" id="UP000050139">
    <property type="component" value="Unassembled WGS sequence"/>
</dbReference>
<dbReference type="GO" id="GO:0016829">
    <property type="term" value="F:lyase activity"/>
    <property type="evidence" value="ECO:0007669"/>
    <property type="project" value="UniProtKB-KW"/>
</dbReference>
<evidence type="ECO:0000313" key="1">
    <source>
        <dbReference type="EMBL" id="CLW30637.1"/>
    </source>
</evidence>
<gene>
    <name evidence="1" type="ORF">ERS094118_02305</name>
</gene>